<evidence type="ECO:0000313" key="1">
    <source>
        <dbReference type="EMBL" id="VVD97252.1"/>
    </source>
</evidence>
<accession>A0A5E4UCH7</accession>
<organism evidence="1 2">
    <name type="scientific">Pandoraea aquatica</name>
    <dbReference type="NCBI Taxonomy" id="2508290"/>
    <lineage>
        <taxon>Bacteria</taxon>
        <taxon>Pseudomonadati</taxon>
        <taxon>Pseudomonadota</taxon>
        <taxon>Betaproteobacteria</taxon>
        <taxon>Burkholderiales</taxon>
        <taxon>Burkholderiaceae</taxon>
        <taxon>Pandoraea</taxon>
    </lineage>
</organism>
<reference evidence="1 2" key="1">
    <citation type="submission" date="2019-08" db="EMBL/GenBank/DDBJ databases">
        <authorList>
            <person name="Peeters C."/>
        </authorList>
    </citation>
    <scope>NUCLEOTIDE SEQUENCE [LARGE SCALE GENOMIC DNA]</scope>
    <source>
        <strain evidence="1 2">LMG 31011</strain>
    </source>
</reference>
<gene>
    <name evidence="1" type="ORF">PAQ31011_01952</name>
</gene>
<proteinExistence type="predicted"/>
<dbReference type="RefSeq" id="WP_150575576.1">
    <property type="nucleotide sequence ID" value="NZ_CABPSN010000002.1"/>
</dbReference>
<dbReference type="OrthoDB" id="8936910at2"/>
<dbReference type="Proteomes" id="UP000366819">
    <property type="component" value="Unassembled WGS sequence"/>
</dbReference>
<name>A0A5E4UCH7_9BURK</name>
<keyword evidence="2" id="KW-1185">Reference proteome</keyword>
<sequence>MPSVPPNANFPVMTYPGMDLSAARVSWLVKFNKRLMLEGGPSDSMCREFMENFRHMGMWDAMCDCVTDGLKGRVLSCATRAHLLSFGVGRDFLERNRMLESAAQDVAELLRAIPLHIVEVMFARAEIGDRYAIVVTFPKVPLRMALSAECCSDGHFGLRQELAKALLFHPQEDGASLVEKLAQKLGDDTVPASDAVIWRSWSALLYLCIGSKPIADLFLNRRITFALGMVLRLLASRVCGYPSGDDVRPDRMLEDSKEAFLLAGDGKERWLSVMAIAKLCANSSDNAHAGELMAHAGEKLDNYVKKLIAFEHFSEARNCCEMAIRTYSNLGSASLAEIFLARLDDINAKAPLTDLPFTPLFSNIESVVRRARLAVSPTSDSISSFGGSDWQSTPIKAPWHQPMWRRPFISDASDGCAPMSSDTTG</sequence>
<dbReference type="EMBL" id="CABPSN010000002">
    <property type="protein sequence ID" value="VVD97252.1"/>
    <property type="molecule type" value="Genomic_DNA"/>
</dbReference>
<dbReference type="AlphaFoldDB" id="A0A5E4UCH7"/>
<evidence type="ECO:0000313" key="2">
    <source>
        <dbReference type="Proteomes" id="UP000366819"/>
    </source>
</evidence>
<protein>
    <submittedName>
        <fullName evidence="1">Uncharacterized protein</fullName>
    </submittedName>
</protein>